<proteinExistence type="inferred from homology"/>
<dbReference type="PANTHER" id="PTHR40074">
    <property type="entry name" value="O-ACETYLTRANSFERASE WECH"/>
    <property type="match status" value="1"/>
</dbReference>
<feature type="transmembrane region" description="Helical" evidence="7">
    <location>
        <begin position="304"/>
        <end position="322"/>
    </location>
</feature>
<keyword evidence="3" id="KW-1003">Cell membrane</keyword>
<dbReference type="GO" id="GO:0009246">
    <property type="term" value="P:enterobacterial common antigen biosynthetic process"/>
    <property type="evidence" value="ECO:0007669"/>
    <property type="project" value="TreeGrafter"/>
</dbReference>
<keyword evidence="4 7" id="KW-0812">Transmembrane</keyword>
<accession>A0A2T4I1T0</accession>
<evidence type="ECO:0000256" key="6">
    <source>
        <dbReference type="ARBA" id="ARBA00023136"/>
    </source>
</evidence>
<evidence type="ECO:0000256" key="7">
    <source>
        <dbReference type="SAM" id="Phobius"/>
    </source>
</evidence>
<evidence type="ECO:0000256" key="2">
    <source>
        <dbReference type="ARBA" id="ARBA00007400"/>
    </source>
</evidence>
<evidence type="ECO:0000256" key="4">
    <source>
        <dbReference type="ARBA" id="ARBA00022692"/>
    </source>
</evidence>
<feature type="domain" description="Acyltransferase 3" evidence="8">
    <location>
        <begin position="26"/>
        <end position="323"/>
    </location>
</feature>
<keyword evidence="10" id="KW-1185">Reference proteome</keyword>
<gene>
    <name evidence="9" type="ORF">CV103_08940</name>
</gene>
<comment type="caution">
    <text evidence="9">The sequence shown here is derived from an EMBL/GenBank/DDBJ whole genome shotgun (WGS) entry which is preliminary data.</text>
</comment>
<dbReference type="AlphaFoldDB" id="A0A2T4I1T0"/>
<dbReference type="InterPro" id="IPR002656">
    <property type="entry name" value="Acyl_transf_3_dom"/>
</dbReference>
<feature type="transmembrane region" description="Helical" evidence="7">
    <location>
        <begin position="193"/>
        <end position="212"/>
    </location>
</feature>
<dbReference type="GO" id="GO:0016413">
    <property type="term" value="F:O-acetyltransferase activity"/>
    <property type="evidence" value="ECO:0007669"/>
    <property type="project" value="TreeGrafter"/>
</dbReference>
<feature type="transmembrane region" description="Helical" evidence="7">
    <location>
        <begin position="104"/>
        <end position="121"/>
    </location>
</feature>
<feature type="transmembrane region" description="Helical" evidence="7">
    <location>
        <begin position="277"/>
        <end position="298"/>
    </location>
</feature>
<feature type="transmembrane region" description="Helical" evidence="7">
    <location>
        <begin position="60"/>
        <end position="83"/>
    </location>
</feature>
<dbReference type="Pfam" id="PF01757">
    <property type="entry name" value="Acyl_transf_3"/>
    <property type="match status" value="1"/>
</dbReference>
<evidence type="ECO:0000256" key="1">
    <source>
        <dbReference type="ARBA" id="ARBA00004651"/>
    </source>
</evidence>
<keyword evidence="5 7" id="KW-1133">Transmembrane helix</keyword>
<feature type="transmembrane region" description="Helical" evidence="7">
    <location>
        <begin position="141"/>
        <end position="160"/>
    </location>
</feature>
<evidence type="ECO:0000313" key="9">
    <source>
        <dbReference type="EMBL" id="PTD22943.1"/>
    </source>
</evidence>
<evidence type="ECO:0000256" key="3">
    <source>
        <dbReference type="ARBA" id="ARBA00022475"/>
    </source>
</evidence>
<evidence type="ECO:0000259" key="8">
    <source>
        <dbReference type="Pfam" id="PF01757"/>
    </source>
</evidence>
<evidence type="ECO:0000313" key="10">
    <source>
        <dbReference type="Proteomes" id="UP000241206"/>
    </source>
</evidence>
<reference evidence="9 10" key="1">
    <citation type="submission" date="2017-11" db="EMBL/GenBank/DDBJ databases">
        <title>Sphingomonas oleivorans sp. nov., isolated from oil-contaminated soil.</title>
        <authorList>
            <person name="Wang L."/>
            <person name="Chen L."/>
        </authorList>
    </citation>
    <scope>NUCLEOTIDE SEQUENCE [LARGE SCALE GENOMIC DNA]</scope>
    <source>
        <strain evidence="9 10">K101</strain>
    </source>
</reference>
<dbReference type="GO" id="GO:0005886">
    <property type="term" value="C:plasma membrane"/>
    <property type="evidence" value="ECO:0007669"/>
    <property type="project" value="UniProtKB-SubCell"/>
</dbReference>
<protein>
    <recommendedName>
        <fullName evidence="8">Acyltransferase 3 domain-containing protein</fullName>
    </recommendedName>
</protein>
<feature type="transmembrane region" description="Helical" evidence="7">
    <location>
        <begin position="246"/>
        <end position="265"/>
    </location>
</feature>
<feature type="transmembrane region" description="Helical" evidence="7">
    <location>
        <begin position="167"/>
        <end position="187"/>
    </location>
</feature>
<sequence length="349" mass="37310">MGGNAEYPILPSSDSGGTVAERLPASLDTVRGLACLLLVCFHVVGDTPARGLGLPAESGWHYASDSLALIRMPVFTILSGLLYGCHRASLRNIEDFAIKKLRRLGIPLLVLTLLMWSGRSLVHGEDVSLPYALTHSYEHLWFLQALLWVFAFVALVDCLARPSPVRLAMLVGGAALLSALTHTTSFLSLERAIYLLPFFLYGLLLSQLPAGFLSRRNGIAALVAALAIMAYAQGGLLGIVPRLRPGGILAFACGAAACTALLALLPRIGALATIGHYSYSIYLWHVFFLAGGRMALRAAGHEDVPMLFLASAFCGLAGPILLHRVAIRHEWSAIALLGIKPARRGLQAA</sequence>
<name>A0A2T4I1T0_9SPHN</name>
<feature type="transmembrane region" description="Helical" evidence="7">
    <location>
        <begin position="219"/>
        <end position="240"/>
    </location>
</feature>
<dbReference type="PANTHER" id="PTHR40074:SF2">
    <property type="entry name" value="O-ACETYLTRANSFERASE WECH"/>
    <property type="match status" value="1"/>
</dbReference>
<dbReference type="Proteomes" id="UP000241206">
    <property type="component" value="Unassembled WGS sequence"/>
</dbReference>
<organism evidence="9 10">
    <name type="scientific">Edaphosphingomonas fennica</name>
    <dbReference type="NCBI Taxonomy" id="114404"/>
    <lineage>
        <taxon>Bacteria</taxon>
        <taxon>Pseudomonadati</taxon>
        <taxon>Pseudomonadota</taxon>
        <taxon>Alphaproteobacteria</taxon>
        <taxon>Sphingomonadales</taxon>
        <taxon>Rhizorhabdaceae</taxon>
        <taxon>Edaphosphingomonas</taxon>
    </lineage>
</organism>
<comment type="similarity">
    <text evidence="2">Belongs to the acyltransferase 3 family.</text>
</comment>
<comment type="subcellular location">
    <subcellularLocation>
        <location evidence="1">Cell membrane</location>
        <topology evidence="1">Multi-pass membrane protein</topology>
    </subcellularLocation>
</comment>
<dbReference type="EMBL" id="PHHF01000040">
    <property type="protein sequence ID" value="PTD22943.1"/>
    <property type="molecule type" value="Genomic_DNA"/>
</dbReference>
<evidence type="ECO:0000256" key="5">
    <source>
        <dbReference type="ARBA" id="ARBA00022989"/>
    </source>
</evidence>
<keyword evidence="6 7" id="KW-0472">Membrane</keyword>